<evidence type="ECO:0000313" key="2">
    <source>
        <dbReference type="Proteomes" id="UP000465092"/>
    </source>
</evidence>
<dbReference type="Proteomes" id="UP000465092">
    <property type="component" value="Segment"/>
</dbReference>
<evidence type="ECO:0000313" key="1">
    <source>
        <dbReference type="EMBL" id="QHI00846.1"/>
    </source>
</evidence>
<name>A0A6B9RH45_9CAUD</name>
<protein>
    <submittedName>
        <fullName evidence="1">Uncharacterized protein</fullName>
    </submittedName>
</protein>
<accession>A0A6B9RH45</accession>
<proteinExistence type="predicted"/>
<sequence>MKQLTMSYVQAVSFFTMGFTNDADKYQTALSLHGGGQIELLESVLPLAVALENVYDAIADHHDNCSVVWGYDVVEMFGEWVADFMADPDNGGSVPDQSAIGYLIPMLSEAFNVCNDVDRFGDIVGQAFRDGLKEV</sequence>
<keyword evidence="2" id="KW-1185">Reference proteome</keyword>
<dbReference type="EMBL" id="MN692199">
    <property type="protein sequence ID" value="QHI00846.1"/>
    <property type="molecule type" value="Genomic_DNA"/>
</dbReference>
<reference evidence="1 2" key="1">
    <citation type="journal article" date="2020" name="Viruses">
        <title>Genomic Characterization, Formulation and Efficacy in Planta of a Siphoviridae and Podoviridae Protection Cocktail against the Bacterial Plant Pathogens Pectobacterium spp.</title>
        <authorList>
            <person name="Zaczek-Moczydlowska M.A."/>
            <person name="Young G.K."/>
            <person name="Trudgett J."/>
            <person name="Fleming C.C."/>
            <person name="Campbell K."/>
            <person name="O'Hanlon R."/>
        </authorList>
    </citation>
    <scope>NUCLEOTIDE SEQUENCE [LARGE SCALE GENOMIC DNA]</scope>
</reference>
<organism evidence="1 2">
    <name type="scientific">Pectobacterium phage MA12</name>
    <dbReference type="NCBI Taxonomy" id="2686474"/>
    <lineage>
        <taxon>Viruses</taxon>
        <taxon>Duplodnaviria</taxon>
        <taxon>Heunggongvirae</taxon>
        <taxon>Uroviricota</taxon>
        <taxon>Caudoviricetes</taxon>
        <taxon>Casjensviridae</taxon>
        <taxon>Newforgelanevirus</taxon>
        <taxon>Newforgelanevirus MA12</taxon>
    </lineage>
</organism>
<gene>
    <name evidence="1" type="ORF">MA12_gp19</name>
</gene>